<dbReference type="PANTHER" id="PTHR11586">
    <property type="entry name" value="TRNA-AMINOACYLATION COFACTOR ARC1 FAMILY MEMBER"/>
    <property type="match status" value="1"/>
</dbReference>
<dbReference type="InterPro" id="IPR012340">
    <property type="entry name" value="NA-bd_OB-fold"/>
</dbReference>
<sequence length="224" mass="24814">MLRTPFRTCTRLVFRKPTAVAQRPYSLVFPGIPDSPSSAPSAQRLPKKKKEEDASTPDPILRLDLRVGKIIHIESHDEAEKLYVERIDLGVANETVQQTTIVSGLKPYYTLEELKGRNVVVVRNLKPSSLRGVRSNGMLLAAFKDDRVEVLEPPADAAPGDKVWIAGFDQKPSDTTSMVKKKLFDACQVHFRTNADCIATYKGHPLQTDHGPVKVKTLADSPVS</sequence>
<dbReference type="STRING" id="109895.A0A507E1B1"/>
<evidence type="ECO:0000256" key="3">
    <source>
        <dbReference type="PROSITE-ProRule" id="PRU00209"/>
    </source>
</evidence>
<evidence type="ECO:0000259" key="5">
    <source>
        <dbReference type="PROSITE" id="PS50886"/>
    </source>
</evidence>
<comment type="caution">
    <text evidence="6">The sequence shown here is derived from an EMBL/GenBank/DDBJ whole genome shotgun (WGS) entry which is preliminary data.</text>
</comment>
<proteinExistence type="predicted"/>
<keyword evidence="1 3" id="KW-0820">tRNA-binding</keyword>
<evidence type="ECO:0000256" key="2">
    <source>
        <dbReference type="ARBA" id="ARBA00022884"/>
    </source>
</evidence>
<name>A0A507E1B1_9FUNG</name>
<dbReference type="GO" id="GO:0000049">
    <property type="term" value="F:tRNA binding"/>
    <property type="evidence" value="ECO:0007669"/>
    <property type="project" value="UniProtKB-UniRule"/>
</dbReference>
<gene>
    <name evidence="6" type="ORF">PhCBS80983_g03786</name>
</gene>
<keyword evidence="2 3" id="KW-0694">RNA-binding</keyword>
<dbReference type="InterPro" id="IPR051270">
    <property type="entry name" value="Tyrosine-tRNA_ligase_regulator"/>
</dbReference>
<dbReference type="PROSITE" id="PS50886">
    <property type="entry name" value="TRBD"/>
    <property type="match status" value="1"/>
</dbReference>
<evidence type="ECO:0000313" key="7">
    <source>
        <dbReference type="Proteomes" id="UP000318582"/>
    </source>
</evidence>
<dbReference type="Proteomes" id="UP000318582">
    <property type="component" value="Unassembled WGS sequence"/>
</dbReference>
<dbReference type="AlphaFoldDB" id="A0A507E1B1"/>
<dbReference type="Gene3D" id="2.40.50.140">
    <property type="entry name" value="Nucleic acid-binding proteins"/>
    <property type="match status" value="1"/>
</dbReference>
<dbReference type="InterPro" id="IPR002547">
    <property type="entry name" value="tRNA-bd_dom"/>
</dbReference>
<feature type="domain" description="TRNA-binding" evidence="5">
    <location>
        <begin position="59"/>
        <end position="164"/>
    </location>
</feature>
<dbReference type="Pfam" id="PF01588">
    <property type="entry name" value="tRNA_bind"/>
    <property type="match status" value="1"/>
</dbReference>
<evidence type="ECO:0000256" key="4">
    <source>
        <dbReference type="SAM" id="MobiDB-lite"/>
    </source>
</evidence>
<evidence type="ECO:0000313" key="6">
    <source>
        <dbReference type="EMBL" id="TPX57532.1"/>
    </source>
</evidence>
<dbReference type="EMBL" id="QEAQ01000051">
    <property type="protein sequence ID" value="TPX57532.1"/>
    <property type="molecule type" value="Genomic_DNA"/>
</dbReference>
<accession>A0A507E1B1</accession>
<organism evidence="6 7">
    <name type="scientific">Powellomyces hirtus</name>
    <dbReference type="NCBI Taxonomy" id="109895"/>
    <lineage>
        <taxon>Eukaryota</taxon>
        <taxon>Fungi</taxon>
        <taxon>Fungi incertae sedis</taxon>
        <taxon>Chytridiomycota</taxon>
        <taxon>Chytridiomycota incertae sedis</taxon>
        <taxon>Chytridiomycetes</taxon>
        <taxon>Spizellomycetales</taxon>
        <taxon>Powellomycetaceae</taxon>
        <taxon>Powellomyces</taxon>
    </lineage>
</organism>
<keyword evidence="7" id="KW-1185">Reference proteome</keyword>
<feature type="region of interest" description="Disordered" evidence="4">
    <location>
        <begin position="31"/>
        <end position="57"/>
    </location>
</feature>
<evidence type="ECO:0000256" key="1">
    <source>
        <dbReference type="ARBA" id="ARBA00022555"/>
    </source>
</evidence>
<dbReference type="SUPFAM" id="SSF50249">
    <property type="entry name" value="Nucleic acid-binding proteins"/>
    <property type="match status" value="1"/>
</dbReference>
<reference evidence="6 7" key="1">
    <citation type="journal article" date="2019" name="Sci. Rep.">
        <title>Comparative genomics of chytrid fungi reveal insights into the obligate biotrophic and pathogenic lifestyle of Synchytrium endobioticum.</title>
        <authorList>
            <person name="van de Vossenberg B.T.L.H."/>
            <person name="Warris S."/>
            <person name="Nguyen H.D.T."/>
            <person name="van Gent-Pelzer M.P.E."/>
            <person name="Joly D.L."/>
            <person name="van de Geest H.C."/>
            <person name="Bonants P.J.M."/>
            <person name="Smith D.S."/>
            <person name="Levesque C.A."/>
            <person name="van der Lee T.A.J."/>
        </authorList>
    </citation>
    <scope>NUCLEOTIDE SEQUENCE [LARGE SCALE GENOMIC DNA]</scope>
    <source>
        <strain evidence="6 7">CBS 809.83</strain>
    </source>
</reference>
<protein>
    <recommendedName>
        <fullName evidence="5">tRNA-binding domain-containing protein</fullName>
    </recommendedName>
</protein>
<dbReference type="PANTHER" id="PTHR11586:SF33">
    <property type="entry name" value="AMINOACYL TRNA SYNTHASE COMPLEX-INTERACTING MULTIFUNCTIONAL PROTEIN 1"/>
    <property type="match status" value="1"/>
</dbReference>